<feature type="compositionally biased region" description="Basic residues" evidence="1">
    <location>
        <begin position="115"/>
        <end position="124"/>
    </location>
</feature>
<keyword evidence="3" id="KW-1185">Reference proteome</keyword>
<feature type="compositionally biased region" description="Basic residues" evidence="1">
    <location>
        <begin position="220"/>
        <end position="232"/>
    </location>
</feature>
<dbReference type="Proteomes" id="UP000815677">
    <property type="component" value="Unassembled WGS sequence"/>
</dbReference>
<name>A0ABQ0L1K0_MYCCL</name>
<evidence type="ECO:0008006" key="4">
    <source>
        <dbReference type="Google" id="ProtNLM"/>
    </source>
</evidence>
<feature type="region of interest" description="Disordered" evidence="1">
    <location>
        <begin position="206"/>
        <end position="252"/>
    </location>
</feature>
<protein>
    <recommendedName>
        <fullName evidence="4">Ubiquitin-like domain-containing protein</fullName>
    </recommendedName>
</protein>
<dbReference type="EMBL" id="DF840603">
    <property type="protein sequence ID" value="GAT45044.1"/>
    <property type="molecule type" value="Genomic_DNA"/>
</dbReference>
<evidence type="ECO:0000313" key="3">
    <source>
        <dbReference type="Proteomes" id="UP000815677"/>
    </source>
</evidence>
<feature type="region of interest" description="Disordered" evidence="1">
    <location>
        <begin position="294"/>
        <end position="331"/>
    </location>
</feature>
<feature type="compositionally biased region" description="Basic and acidic residues" evidence="1">
    <location>
        <begin position="233"/>
        <end position="250"/>
    </location>
</feature>
<evidence type="ECO:0000313" key="2">
    <source>
        <dbReference type="EMBL" id="GAT45044.1"/>
    </source>
</evidence>
<evidence type="ECO:0000256" key="1">
    <source>
        <dbReference type="SAM" id="MobiDB-lite"/>
    </source>
</evidence>
<feature type="compositionally biased region" description="Basic and acidic residues" evidence="1">
    <location>
        <begin position="125"/>
        <end position="141"/>
    </location>
</feature>
<feature type="compositionally biased region" description="Basic and acidic residues" evidence="1">
    <location>
        <begin position="105"/>
        <end position="114"/>
    </location>
</feature>
<feature type="region of interest" description="Disordered" evidence="1">
    <location>
        <begin position="94"/>
        <end position="190"/>
    </location>
</feature>
<organism evidence="2 3">
    <name type="scientific">Mycena chlorophos</name>
    <name type="common">Agaric fungus</name>
    <name type="synonym">Agaricus chlorophos</name>
    <dbReference type="NCBI Taxonomy" id="658473"/>
    <lineage>
        <taxon>Eukaryota</taxon>
        <taxon>Fungi</taxon>
        <taxon>Dikarya</taxon>
        <taxon>Basidiomycota</taxon>
        <taxon>Agaricomycotina</taxon>
        <taxon>Agaricomycetes</taxon>
        <taxon>Agaricomycetidae</taxon>
        <taxon>Agaricales</taxon>
        <taxon>Marasmiineae</taxon>
        <taxon>Mycenaceae</taxon>
        <taxon>Mycena</taxon>
    </lineage>
</organism>
<proteinExistence type="predicted"/>
<gene>
    <name evidence="2" type="ORF">MCHLO_02640</name>
</gene>
<reference evidence="2" key="1">
    <citation type="submission" date="2014-09" db="EMBL/GenBank/DDBJ databases">
        <title>Genome sequence of the luminous mushroom Mycena chlorophos for searching fungal bioluminescence genes.</title>
        <authorList>
            <person name="Tanaka Y."/>
            <person name="Kasuga D."/>
            <person name="Oba Y."/>
            <person name="Hase S."/>
            <person name="Sato K."/>
            <person name="Oba Y."/>
            <person name="Sakakibara Y."/>
        </authorList>
    </citation>
    <scope>NUCLEOTIDE SEQUENCE</scope>
</reference>
<sequence length="602" mass="67478">MSARRWMQYLREKPFTVFVAGVSHNDRSSLPMLVQASTTGDEILFQLQRLRLVPAGMLPQMYLLHGRRFVEPNNTLAMHGVGELSHLSLRCRSLGGASGDKKRKKDGEESDAKERKQKKTKNKHAKETDRKSQLTKPERPRKGVGGRPTNASKRKRDPDREALYRDTTPPSGLAPVPATPDGASLPSKVLKFSPRTRRTVTFGLSALTFSDDESDTPPKLRARTSKQKPTRKSPKERPLNKVKRASDDGWVRLGSTSTGEVYKYFESQLRGKSSPVYRATYKCLGNCTPFVDPGSRKRARTSATDSESSESRSEVEQSSEPSDAGSEASGVCPERVKLQLEICSDDLGKTFFYQRGKHGPAHPDDVQISQYIRQCIMEYAMLANMTAGRIKRRLTKAYETFKTPKHRRPTAANVENMVANIRRAERLDTDPLISVGIFAKRNSDKIFHYTPANETTTPPSGFATGIKTDHSLQSLLLWGHQNGIGLDSCWRNKNENRAPVTFVTTIDHNRRMLPGPVYISANITAETLKSFLRQVKQLVELMAVDILRGRKSIHTSHKTFAKEMKKATRLIEANNGHWVPSFVMIDKSRAELNALLAGESVF</sequence>
<accession>A0ABQ0L1K0</accession>